<proteinExistence type="predicted"/>
<reference evidence="3" key="1">
    <citation type="submission" date="2016-10" db="EMBL/GenBank/DDBJ databases">
        <authorList>
            <person name="de Groot N.N."/>
        </authorList>
    </citation>
    <scope>NUCLEOTIDE SEQUENCE</scope>
</reference>
<sequence length="158" mass="17984">MIRKKILLIGDFDVGKTSLIRRYVDNAFEDKYLTTIGVKISKKTVETDDDVCQLMIWDVEGSTAIKKIPLSYMKGASGAIFVGDVTRLETIENIKEHIEVFITLNPHAKYVIAYNKSDVLSTAQEKTFLMNEKTFFSSAKENLNVDMMFKKVVKEMLS</sequence>
<evidence type="ECO:0000256" key="2">
    <source>
        <dbReference type="ARBA" id="ARBA00023134"/>
    </source>
</evidence>
<dbReference type="SMART" id="SM00175">
    <property type="entry name" value="RAB"/>
    <property type="match status" value="1"/>
</dbReference>
<dbReference type="CDD" id="cd00154">
    <property type="entry name" value="Rab"/>
    <property type="match status" value="1"/>
</dbReference>
<accession>A0A1W1C6J7</accession>
<dbReference type="InterPro" id="IPR027417">
    <property type="entry name" value="P-loop_NTPase"/>
</dbReference>
<gene>
    <name evidence="3" type="ORF">MNB_SV-13-2137</name>
</gene>
<dbReference type="Gene3D" id="3.40.50.300">
    <property type="entry name" value="P-loop containing nucleotide triphosphate hydrolases"/>
    <property type="match status" value="1"/>
</dbReference>
<dbReference type="GO" id="GO:0005525">
    <property type="term" value="F:GTP binding"/>
    <property type="evidence" value="ECO:0007669"/>
    <property type="project" value="UniProtKB-KW"/>
</dbReference>
<dbReference type="InterPro" id="IPR001806">
    <property type="entry name" value="Small_GTPase"/>
</dbReference>
<dbReference type="SMART" id="SM00174">
    <property type="entry name" value="RHO"/>
    <property type="match status" value="1"/>
</dbReference>
<dbReference type="InterPro" id="IPR050227">
    <property type="entry name" value="Rab"/>
</dbReference>
<dbReference type="FunFam" id="3.40.50.300:FF:001447">
    <property type="entry name" value="Ras-related protein Rab-1B"/>
    <property type="match status" value="1"/>
</dbReference>
<dbReference type="EMBL" id="FPHM01000069">
    <property type="protein sequence ID" value="SFV61389.1"/>
    <property type="molecule type" value="Genomic_DNA"/>
</dbReference>
<evidence type="ECO:0000313" key="3">
    <source>
        <dbReference type="EMBL" id="SFV61389.1"/>
    </source>
</evidence>
<dbReference type="NCBIfam" id="TIGR00231">
    <property type="entry name" value="small_GTP"/>
    <property type="match status" value="1"/>
</dbReference>
<dbReference type="PANTHER" id="PTHR47977">
    <property type="entry name" value="RAS-RELATED PROTEIN RAB"/>
    <property type="match status" value="1"/>
</dbReference>
<keyword evidence="1" id="KW-0547">Nucleotide-binding</keyword>
<keyword evidence="2" id="KW-0342">GTP-binding</keyword>
<name>A0A1W1C6J7_9ZZZZ</name>
<organism evidence="3">
    <name type="scientific">hydrothermal vent metagenome</name>
    <dbReference type="NCBI Taxonomy" id="652676"/>
    <lineage>
        <taxon>unclassified sequences</taxon>
        <taxon>metagenomes</taxon>
        <taxon>ecological metagenomes</taxon>
    </lineage>
</organism>
<dbReference type="PROSITE" id="PS51419">
    <property type="entry name" value="RAB"/>
    <property type="match status" value="1"/>
</dbReference>
<dbReference type="PRINTS" id="PR00449">
    <property type="entry name" value="RASTRNSFRMNG"/>
</dbReference>
<dbReference type="SMART" id="SM00173">
    <property type="entry name" value="RAS"/>
    <property type="match status" value="1"/>
</dbReference>
<dbReference type="AlphaFoldDB" id="A0A1W1C6J7"/>
<dbReference type="Pfam" id="PF00071">
    <property type="entry name" value="Ras"/>
    <property type="match status" value="1"/>
</dbReference>
<protein>
    <submittedName>
        <fullName evidence="3">Mll3243 protein</fullName>
    </submittedName>
</protein>
<dbReference type="InterPro" id="IPR005225">
    <property type="entry name" value="Small_GTP-bd"/>
</dbReference>
<dbReference type="SUPFAM" id="SSF52540">
    <property type="entry name" value="P-loop containing nucleoside triphosphate hydrolases"/>
    <property type="match status" value="1"/>
</dbReference>
<evidence type="ECO:0000256" key="1">
    <source>
        <dbReference type="ARBA" id="ARBA00022741"/>
    </source>
</evidence>
<dbReference type="GO" id="GO:0003924">
    <property type="term" value="F:GTPase activity"/>
    <property type="evidence" value="ECO:0007669"/>
    <property type="project" value="InterPro"/>
</dbReference>